<comment type="catalytic activity">
    <reaction evidence="5 7">
        <text>AMP + ATP = 2 ADP</text>
        <dbReference type="Rhea" id="RHEA:12973"/>
        <dbReference type="ChEBI" id="CHEBI:30616"/>
        <dbReference type="ChEBI" id="CHEBI:456215"/>
        <dbReference type="ChEBI" id="CHEBI:456216"/>
        <dbReference type="EC" id="2.7.4.3"/>
    </reaction>
</comment>
<evidence type="ECO:0000256" key="1">
    <source>
        <dbReference type="ARBA" id="ARBA00022679"/>
    </source>
</evidence>
<evidence type="ECO:0000256" key="2">
    <source>
        <dbReference type="ARBA" id="ARBA00022727"/>
    </source>
</evidence>
<dbReference type="InterPro" id="IPR000850">
    <property type="entry name" value="Adenylat/UMP-CMP_kin"/>
</dbReference>
<name>A0A1G2KU53_9BACT</name>
<dbReference type="GO" id="GO:0044209">
    <property type="term" value="P:AMP salvage"/>
    <property type="evidence" value="ECO:0007669"/>
    <property type="project" value="UniProtKB-UniRule"/>
</dbReference>
<dbReference type="Proteomes" id="UP000178510">
    <property type="component" value="Unassembled WGS sequence"/>
</dbReference>
<keyword evidence="2 5" id="KW-0545">Nucleotide biosynthesis</keyword>
<feature type="binding site" evidence="5">
    <location>
        <begin position="20"/>
        <end position="25"/>
    </location>
    <ligand>
        <name>ATP</name>
        <dbReference type="ChEBI" id="CHEBI:30616"/>
    </ligand>
</feature>
<organism evidence="8 9">
    <name type="scientific">Candidatus Sungbacteria bacterium RIFCSPHIGHO2_02_FULL_52_23</name>
    <dbReference type="NCBI Taxonomy" id="1802274"/>
    <lineage>
        <taxon>Bacteria</taxon>
        <taxon>Candidatus Sungiibacteriota</taxon>
    </lineage>
</organism>
<feature type="binding site" evidence="5">
    <location>
        <position position="155"/>
    </location>
    <ligand>
        <name>AMP</name>
        <dbReference type="ChEBI" id="CHEBI:456215"/>
    </ligand>
</feature>
<dbReference type="Pfam" id="PF00406">
    <property type="entry name" value="ADK"/>
    <property type="match status" value="1"/>
</dbReference>
<feature type="binding site" evidence="5">
    <location>
        <position position="142"/>
    </location>
    <ligand>
        <name>ATP</name>
        <dbReference type="ChEBI" id="CHEBI:30616"/>
    </ligand>
</feature>
<comment type="function">
    <text evidence="5">Catalyzes the reversible transfer of the terminal phosphate group between ATP and AMP. Plays an important role in cellular energy homeostasis and in adenine nucleotide metabolism.</text>
</comment>
<protein>
    <recommendedName>
        <fullName evidence="5 7">Adenylate kinase</fullName>
        <shortName evidence="5">AK</shortName>
        <ecNumber evidence="5 7">2.7.4.3</ecNumber>
    </recommendedName>
    <alternativeName>
        <fullName evidence="5">ATP-AMP transphosphorylase</fullName>
    </alternativeName>
    <alternativeName>
        <fullName evidence="5">ATP:AMP phosphotransferase</fullName>
    </alternativeName>
    <alternativeName>
        <fullName evidence="5">Adenylate monophosphate kinase</fullName>
    </alternativeName>
</protein>
<dbReference type="SUPFAM" id="SSF52540">
    <property type="entry name" value="P-loop containing nucleoside triphosphate hydrolases"/>
    <property type="match status" value="1"/>
</dbReference>
<dbReference type="PRINTS" id="PR00094">
    <property type="entry name" value="ADENYLTKNASE"/>
</dbReference>
<accession>A0A1G2KU53</accession>
<feature type="binding site" evidence="5">
    <location>
        <position position="144"/>
    </location>
    <ligand>
        <name>AMP</name>
        <dbReference type="ChEBI" id="CHEBI:456215"/>
    </ligand>
</feature>
<dbReference type="GO" id="GO:0005524">
    <property type="term" value="F:ATP binding"/>
    <property type="evidence" value="ECO:0007669"/>
    <property type="project" value="UniProtKB-UniRule"/>
</dbReference>
<dbReference type="HAMAP" id="MF_00235">
    <property type="entry name" value="Adenylate_kinase_Adk"/>
    <property type="match status" value="1"/>
</dbReference>
<evidence type="ECO:0000256" key="4">
    <source>
        <dbReference type="ARBA" id="ARBA00022777"/>
    </source>
</evidence>
<evidence type="ECO:0000313" key="9">
    <source>
        <dbReference type="Proteomes" id="UP000178510"/>
    </source>
</evidence>
<feature type="binding site" evidence="5">
    <location>
        <position position="44"/>
    </location>
    <ligand>
        <name>AMP</name>
        <dbReference type="ChEBI" id="CHEBI:456215"/>
    </ligand>
</feature>
<evidence type="ECO:0000256" key="7">
    <source>
        <dbReference type="RuleBase" id="RU003331"/>
    </source>
</evidence>
<gene>
    <name evidence="5" type="primary">adk</name>
    <name evidence="8" type="ORF">A3J58_01980</name>
</gene>
<comment type="similarity">
    <text evidence="5 6">Belongs to the adenylate kinase family.</text>
</comment>
<comment type="caution">
    <text evidence="5">Lacks conserved residue(s) required for the propagation of feature annotation.</text>
</comment>
<dbReference type="EMBL" id="MHQM01000034">
    <property type="protein sequence ID" value="OHA02967.1"/>
    <property type="molecule type" value="Genomic_DNA"/>
</dbReference>
<comment type="subcellular location">
    <subcellularLocation>
        <location evidence="5 7">Cytoplasm</location>
    </subcellularLocation>
</comment>
<dbReference type="STRING" id="1802274.A3J58_01980"/>
<comment type="domain">
    <text evidence="5">Consists of three domains, a large central CORE domain and two small peripheral domains, NMPbind and LID, which undergo movements during catalysis. The LID domain closes over the site of phosphoryl transfer upon ATP binding. Assembling and dissambling the active center during each catalytic cycle provides an effective means to prevent ATP hydrolysis.</text>
</comment>
<keyword evidence="1 5" id="KW-0808">Transferase</keyword>
<sequence>MNPHNPLEEKLTFLVLGRSGSGKGTQAHFILERLEDQGVFHVETGRFLRDLMERKNVTTELARVRVMEQGALFPWWFPIFLWMRELLDHGNADKHLVGDGTPRRLAEAKLIDEIMTWHRRPLPICVYIDVSKKEAVRRLLARGRPDDNLTAIKNRMAYFPKDVVPVLNYYKRRGRFIRVSGEQPPEDVFREIDAALRKRIGKQWPYASKQNKK</sequence>
<dbReference type="PANTHER" id="PTHR23359">
    <property type="entry name" value="NUCLEOTIDE KINASE"/>
    <property type="match status" value="1"/>
</dbReference>
<dbReference type="CDD" id="cd01428">
    <property type="entry name" value="ADK"/>
    <property type="match status" value="1"/>
</dbReference>
<keyword evidence="4 5" id="KW-0418">Kinase</keyword>
<dbReference type="InterPro" id="IPR027417">
    <property type="entry name" value="P-loop_NTPase"/>
</dbReference>
<dbReference type="UniPathway" id="UPA00588">
    <property type="reaction ID" value="UER00649"/>
</dbReference>
<feature type="binding site" evidence="5">
    <location>
        <position position="49"/>
    </location>
    <ligand>
        <name>AMP</name>
        <dbReference type="ChEBI" id="CHEBI:456215"/>
    </ligand>
</feature>
<evidence type="ECO:0000313" key="8">
    <source>
        <dbReference type="EMBL" id="OHA02967.1"/>
    </source>
</evidence>
<comment type="subunit">
    <text evidence="5 7">Monomer.</text>
</comment>
<evidence type="ECO:0000256" key="3">
    <source>
        <dbReference type="ARBA" id="ARBA00022741"/>
    </source>
</evidence>
<comment type="caution">
    <text evidence="8">The sequence shown here is derived from an EMBL/GenBank/DDBJ whole genome shotgun (WGS) entry which is preliminary data.</text>
</comment>
<reference evidence="8 9" key="1">
    <citation type="journal article" date="2016" name="Nat. Commun.">
        <title>Thousands of microbial genomes shed light on interconnected biogeochemical processes in an aquifer system.</title>
        <authorList>
            <person name="Anantharaman K."/>
            <person name="Brown C.T."/>
            <person name="Hug L.A."/>
            <person name="Sharon I."/>
            <person name="Castelle C.J."/>
            <person name="Probst A.J."/>
            <person name="Thomas B.C."/>
            <person name="Singh A."/>
            <person name="Wilkins M.J."/>
            <person name="Karaoz U."/>
            <person name="Brodie E.L."/>
            <person name="Williams K.H."/>
            <person name="Hubbard S.S."/>
            <person name="Banfield J.F."/>
        </authorList>
    </citation>
    <scope>NUCLEOTIDE SEQUENCE [LARGE SCALE GENOMIC DNA]</scope>
</reference>
<evidence type="ECO:0000256" key="5">
    <source>
        <dbReference type="HAMAP-Rule" id="MF_00235"/>
    </source>
</evidence>
<dbReference type="EC" id="2.7.4.3" evidence="5 7"/>
<evidence type="ECO:0000256" key="6">
    <source>
        <dbReference type="RuleBase" id="RU003330"/>
    </source>
</evidence>
<dbReference type="GO" id="GO:0005737">
    <property type="term" value="C:cytoplasm"/>
    <property type="evidence" value="ECO:0007669"/>
    <property type="project" value="UniProtKB-SubCell"/>
</dbReference>
<feature type="binding site" evidence="5">
    <location>
        <position position="183"/>
    </location>
    <ligand>
        <name>ATP</name>
        <dbReference type="ChEBI" id="CHEBI:30616"/>
    </ligand>
</feature>
<proteinExistence type="inferred from homology"/>
<keyword evidence="3 5" id="KW-0547">Nucleotide-binding</keyword>
<comment type="pathway">
    <text evidence="5">Purine metabolism; AMP biosynthesis via salvage pathway; AMP from ADP: step 1/1.</text>
</comment>
<keyword evidence="5 7" id="KW-0067">ATP-binding</keyword>
<dbReference type="Gene3D" id="3.40.50.300">
    <property type="entry name" value="P-loop containing nucleotide triphosphate hydrolases"/>
    <property type="match status" value="1"/>
</dbReference>
<keyword evidence="5" id="KW-0963">Cytoplasm</keyword>
<dbReference type="AlphaFoldDB" id="A0A1G2KU53"/>
<dbReference type="GO" id="GO:0004017">
    <property type="term" value="F:AMP kinase activity"/>
    <property type="evidence" value="ECO:0007669"/>
    <property type="project" value="UniProtKB-UniRule"/>
</dbReference>